<reference evidence="2" key="2">
    <citation type="submission" date="2019-10" db="EMBL/GenBank/DDBJ databases">
        <authorList>
            <consortium name="NCBI Pathogen Detection Project"/>
        </authorList>
    </citation>
    <scope>NUCLEOTIDE SEQUENCE</scope>
    <source>
        <strain evidence="2">Salmonella enterica</strain>
    </source>
</reference>
<feature type="domain" description="RelA/SpoT" evidence="1">
    <location>
        <begin position="48"/>
        <end position="178"/>
    </location>
</feature>
<dbReference type="Pfam" id="PF04607">
    <property type="entry name" value="RelA_SpoT"/>
    <property type="match status" value="1"/>
</dbReference>
<dbReference type="PANTHER" id="PTHR41773:SF1">
    <property type="entry name" value="RELA_SPOT DOMAIN-CONTAINING PROTEIN"/>
    <property type="match status" value="1"/>
</dbReference>
<proteinExistence type="predicted"/>
<protein>
    <submittedName>
        <fullName evidence="2">(P)ppGpp synthetase</fullName>
    </submittedName>
</protein>
<dbReference type="InterPro" id="IPR043519">
    <property type="entry name" value="NT_sf"/>
</dbReference>
<dbReference type="Gene3D" id="3.30.460.10">
    <property type="entry name" value="Beta Polymerase, domain 2"/>
    <property type="match status" value="1"/>
</dbReference>
<dbReference type="SMART" id="SM00954">
    <property type="entry name" value="RelA_SpoT"/>
    <property type="match status" value="1"/>
</dbReference>
<dbReference type="InterPro" id="IPR007685">
    <property type="entry name" value="RelA_SpoT"/>
</dbReference>
<dbReference type="SUPFAM" id="SSF81301">
    <property type="entry name" value="Nucleotidyltransferase"/>
    <property type="match status" value="1"/>
</dbReference>
<dbReference type="RefSeq" id="WP_042948919.1">
    <property type="nucleotide sequence ID" value="NZ_JAXOUR010000013.1"/>
</dbReference>
<dbReference type="AlphaFoldDB" id="A0A3V3CME0"/>
<organism evidence="2">
    <name type="scientific">Salmonella enterica subsp. enterica serovar Havana</name>
    <dbReference type="NCBI Taxonomy" id="179997"/>
    <lineage>
        <taxon>Bacteria</taxon>
        <taxon>Pseudomonadati</taxon>
        <taxon>Pseudomonadota</taxon>
        <taxon>Gammaproteobacteria</taxon>
        <taxon>Enterobacterales</taxon>
        <taxon>Enterobacteriaceae</taxon>
        <taxon>Salmonella</taxon>
    </lineage>
</organism>
<sequence>MNEVDEFIEIFDREKIIYSSWGELVLQHICDCLAEKDMESILKITPSYRLKDISSLIEKAFYRSKNYDNPYKDITDKVGVRFVVLLTDDIPIIKDIIEDCPIWEYSDDRDFIKEKEDKPYLFDYQSVHYVVKNLEPISIDENTLIPVGTPCEIQVRTLLQHAYAEVSHDSVYKCKAKPSSDIKRRMARTIALMESTDELFLLAKNELNKSNAKIEKWASHSISMNCQINENYNKKAKDKILYHILNVYFDTLTDPLFKTYQAYFDINQDYKEYFSEKINSDCITGSYIKQSAAIIFCLFMVDKKPQIFRNKWPFSENDLNEIMLIMGK</sequence>
<evidence type="ECO:0000313" key="2">
    <source>
        <dbReference type="EMBL" id="HAB1604788.1"/>
    </source>
</evidence>
<dbReference type="CDD" id="cd05399">
    <property type="entry name" value="NT_Rel-Spo_like"/>
    <property type="match status" value="1"/>
</dbReference>
<gene>
    <name evidence="2" type="ORF">GBS55_03995</name>
</gene>
<evidence type="ECO:0000259" key="1">
    <source>
        <dbReference type="SMART" id="SM00954"/>
    </source>
</evidence>
<dbReference type="GO" id="GO:0015969">
    <property type="term" value="P:guanosine tetraphosphate metabolic process"/>
    <property type="evidence" value="ECO:0007669"/>
    <property type="project" value="InterPro"/>
</dbReference>
<dbReference type="PANTHER" id="PTHR41773">
    <property type="entry name" value="GTP PYROPHOSPHATASE-RELATED"/>
    <property type="match status" value="1"/>
</dbReference>
<name>A0A3V3CME0_SALET</name>
<reference evidence="2" key="1">
    <citation type="journal article" date="2018" name="Genome Biol.">
        <title>SKESA: strategic k-mer extension for scrupulous assemblies.</title>
        <authorList>
            <person name="Souvorov A."/>
            <person name="Agarwala R."/>
            <person name="Lipman D.J."/>
        </authorList>
    </citation>
    <scope>NUCLEOTIDE SEQUENCE</scope>
    <source>
        <strain evidence="2">Salmonella enterica</strain>
    </source>
</reference>
<dbReference type="EMBL" id="DAAFUJ010000002">
    <property type="protein sequence ID" value="HAB1604788.1"/>
    <property type="molecule type" value="Genomic_DNA"/>
</dbReference>
<comment type="caution">
    <text evidence="2">The sequence shown here is derived from an EMBL/GenBank/DDBJ whole genome shotgun (WGS) entry which is preliminary data.</text>
</comment>
<accession>A0A3V3CME0</accession>